<dbReference type="SMART" id="SM00935">
    <property type="entry name" value="OmpH"/>
    <property type="match status" value="1"/>
</dbReference>
<dbReference type="EMBL" id="JAUEIE010000001">
    <property type="protein sequence ID" value="MDN0021878.1"/>
    <property type="molecule type" value="Genomic_DNA"/>
</dbReference>
<accession>A0AAW7JGI9</accession>
<evidence type="ECO:0000256" key="2">
    <source>
        <dbReference type="ARBA" id="ARBA00022729"/>
    </source>
</evidence>
<sequence>MKKLILMLIMFAPLAAFAQTPKFGHLNTQEIMSSMPELIKVRGELEATAKQYENDLKAMQDELQRKAAEYDKNKSTMNETKQKETETELMTLQQKIQQAYQDNSEAFQKAQQEKMQPITTKLLDAIKAVGKAGGYVYIMDLSAGIPYVSDTLSKDVTAEVKAELNKMK</sequence>
<dbReference type="PANTHER" id="PTHR35089">
    <property type="entry name" value="CHAPERONE PROTEIN SKP"/>
    <property type="match status" value="1"/>
</dbReference>
<reference evidence="6" key="1">
    <citation type="submission" date="2023-06" db="EMBL/GenBank/DDBJ databases">
        <authorList>
            <person name="Zeman M."/>
            <person name="Kubasova T."/>
            <person name="Jahodarova E."/>
            <person name="Nykrynova M."/>
            <person name="Rychlik I."/>
        </authorList>
    </citation>
    <scope>NUCLEOTIDE SEQUENCE</scope>
    <source>
        <strain evidence="6">ET15</strain>
        <strain evidence="5">ET37</strain>
    </source>
</reference>
<dbReference type="Pfam" id="PF03938">
    <property type="entry name" value="OmpH"/>
    <property type="match status" value="1"/>
</dbReference>
<protein>
    <submittedName>
        <fullName evidence="6">OmpH family outer membrane protein</fullName>
    </submittedName>
</protein>
<feature type="chain" id="PRO_5043778963" evidence="4">
    <location>
        <begin position="19"/>
        <end position="168"/>
    </location>
</feature>
<comment type="similarity">
    <text evidence="1">Belongs to the Skp family.</text>
</comment>
<dbReference type="GO" id="GO:0051082">
    <property type="term" value="F:unfolded protein binding"/>
    <property type="evidence" value="ECO:0007669"/>
    <property type="project" value="InterPro"/>
</dbReference>
<dbReference type="InterPro" id="IPR024930">
    <property type="entry name" value="Skp_dom_sf"/>
</dbReference>
<evidence type="ECO:0000256" key="4">
    <source>
        <dbReference type="SAM" id="SignalP"/>
    </source>
</evidence>
<feature type="signal peptide" evidence="4">
    <location>
        <begin position="1"/>
        <end position="18"/>
    </location>
</feature>
<dbReference type="SUPFAM" id="SSF111384">
    <property type="entry name" value="OmpH-like"/>
    <property type="match status" value="1"/>
</dbReference>
<dbReference type="Gene3D" id="3.30.910.20">
    <property type="entry name" value="Skp domain"/>
    <property type="match status" value="1"/>
</dbReference>
<dbReference type="RefSeq" id="WP_021992256.1">
    <property type="nucleotide sequence ID" value="NZ_CAUWBX010000018.1"/>
</dbReference>
<dbReference type="Proteomes" id="UP001167831">
    <property type="component" value="Unassembled WGS sequence"/>
</dbReference>
<evidence type="ECO:0000313" key="8">
    <source>
        <dbReference type="Proteomes" id="UP001168478"/>
    </source>
</evidence>
<dbReference type="GO" id="GO:0050821">
    <property type="term" value="P:protein stabilization"/>
    <property type="evidence" value="ECO:0007669"/>
    <property type="project" value="TreeGrafter"/>
</dbReference>
<dbReference type="Proteomes" id="UP001168478">
    <property type="component" value="Unassembled WGS sequence"/>
</dbReference>
<reference evidence="6" key="2">
    <citation type="submission" date="2023-08" db="EMBL/GenBank/DDBJ databases">
        <title>Identification and characterization of horizontal gene transfer across gut microbiota members of farm animals based on homology search.</title>
        <authorList>
            <person name="Schwarzerova J."/>
            <person name="Nykrynova M."/>
            <person name="Jureckova K."/>
            <person name="Cejkova D."/>
            <person name="Rychlik I."/>
        </authorList>
    </citation>
    <scope>NUCLEOTIDE SEQUENCE</scope>
    <source>
        <strain evidence="6">ET15</strain>
        <strain evidence="5">ET37</strain>
    </source>
</reference>
<evidence type="ECO:0000313" key="7">
    <source>
        <dbReference type="Proteomes" id="UP001167831"/>
    </source>
</evidence>
<keyword evidence="3" id="KW-0175">Coiled coil</keyword>
<feature type="coiled-coil region" evidence="3">
    <location>
        <begin position="42"/>
        <end position="109"/>
    </location>
</feature>
<keyword evidence="2 4" id="KW-0732">Signal</keyword>
<dbReference type="AlphaFoldDB" id="A0AAW7JGI9"/>
<dbReference type="GO" id="GO:0005829">
    <property type="term" value="C:cytosol"/>
    <property type="evidence" value="ECO:0007669"/>
    <property type="project" value="TreeGrafter"/>
</dbReference>
<evidence type="ECO:0000313" key="5">
    <source>
        <dbReference type="EMBL" id="MDN0021878.1"/>
    </source>
</evidence>
<dbReference type="PANTHER" id="PTHR35089:SF1">
    <property type="entry name" value="CHAPERONE PROTEIN SKP"/>
    <property type="match status" value="1"/>
</dbReference>
<dbReference type="InterPro" id="IPR005632">
    <property type="entry name" value="Chaperone_Skp"/>
</dbReference>
<gene>
    <name evidence="5" type="ORF">QVN81_02390</name>
    <name evidence="6" type="ORF">QVN84_02385</name>
</gene>
<evidence type="ECO:0000256" key="1">
    <source>
        <dbReference type="ARBA" id="ARBA00009091"/>
    </source>
</evidence>
<keyword evidence="7" id="KW-1185">Reference proteome</keyword>
<name>A0AAW7JGI9_9BACT</name>
<comment type="caution">
    <text evidence="6">The sequence shown here is derived from an EMBL/GenBank/DDBJ whole genome shotgun (WGS) entry which is preliminary data.</text>
</comment>
<organism evidence="6 8">
    <name type="scientific">Leyella lascolaii</name>
    <dbReference type="NCBI Taxonomy" id="1776379"/>
    <lineage>
        <taxon>Bacteria</taxon>
        <taxon>Pseudomonadati</taxon>
        <taxon>Bacteroidota</taxon>
        <taxon>Bacteroidia</taxon>
        <taxon>Bacteroidales</taxon>
        <taxon>Prevotellaceae</taxon>
        <taxon>Leyella</taxon>
    </lineage>
</organism>
<evidence type="ECO:0000256" key="3">
    <source>
        <dbReference type="SAM" id="Coils"/>
    </source>
</evidence>
<evidence type="ECO:0000313" key="6">
    <source>
        <dbReference type="EMBL" id="MDN0024375.1"/>
    </source>
</evidence>
<dbReference type="EMBL" id="JAUEIF010000001">
    <property type="protein sequence ID" value="MDN0024375.1"/>
    <property type="molecule type" value="Genomic_DNA"/>
</dbReference>
<proteinExistence type="inferred from homology"/>